<feature type="transmembrane region" description="Helical" evidence="2">
    <location>
        <begin position="33"/>
        <end position="56"/>
    </location>
</feature>
<evidence type="ECO:0000313" key="4">
    <source>
        <dbReference type="Proteomes" id="UP000319976"/>
    </source>
</evidence>
<gene>
    <name evidence="3" type="ORF">V22_20930</name>
</gene>
<sequence length="187" mass="20710">MPRLMRVKTPRKPSPQDARNESREEPSMNAAHIHLLTVHVPVLGCPALAVLLLVGLWKRSDLLWNVGVIGVLAMTLVTVVAYFSGPLAYEQLSDGDYLPTDEVTRRIVTERIESHAAVARGVYFVFLLIPLMIFVQGIRVISGDPWPRWMKWAVPFLLVAATIGFTVVAHQGGVIRHPEILPSAAHP</sequence>
<feature type="transmembrane region" description="Helical" evidence="2">
    <location>
        <begin position="62"/>
        <end position="83"/>
    </location>
</feature>
<dbReference type="EMBL" id="CP036316">
    <property type="protein sequence ID" value="QDT64850.1"/>
    <property type="molecule type" value="Genomic_DNA"/>
</dbReference>
<proteinExistence type="predicted"/>
<feature type="compositionally biased region" description="Basic residues" evidence="1">
    <location>
        <begin position="1"/>
        <end position="11"/>
    </location>
</feature>
<reference evidence="3 4" key="1">
    <citation type="submission" date="2019-02" db="EMBL/GenBank/DDBJ databases">
        <title>Deep-cultivation of Planctomycetes and their phenomic and genomic characterization uncovers novel biology.</title>
        <authorList>
            <person name="Wiegand S."/>
            <person name="Jogler M."/>
            <person name="Boedeker C."/>
            <person name="Pinto D."/>
            <person name="Vollmers J."/>
            <person name="Rivas-Marin E."/>
            <person name="Kohn T."/>
            <person name="Peeters S.H."/>
            <person name="Heuer A."/>
            <person name="Rast P."/>
            <person name="Oberbeckmann S."/>
            <person name="Bunk B."/>
            <person name="Jeske O."/>
            <person name="Meyerdierks A."/>
            <person name="Storesund J.E."/>
            <person name="Kallscheuer N."/>
            <person name="Luecker S."/>
            <person name="Lage O.M."/>
            <person name="Pohl T."/>
            <person name="Merkel B.J."/>
            <person name="Hornburger P."/>
            <person name="Mueller R.-W."/>
            <person name="Bruemmer F."/>
            <person name="Labrenz M."/>
            <person name="Spormann A.M."/>
            <person name="Op den Camp H."/>
            <person name="Overmann J."/>
            <person name="Amann R."/>
            <person name="Jetten M.S.M."/>
            <person name="Mascher T."/>
            <person name="Medema M.H."/>
            <person name="Devos D.P."/>
            <person name="Kaster A.-K."/>
            <person name="Ovreas L."/>
            <person name="Rohde M."/>
            <person name="Galperin M.Y."/>
            <person name="Jogler C."/>
        </authorList>
    </citation>
    <scope>NUCLEOTIDE SEQUENCE [LARGE SCALE GENOMIC DNA]</scope>
    <source>
        <strain evidence="3 4">V22</strain>
    </source>
</reference>
<evidence type="ECO:0000256" key="2">
    <source>
        <dbReference type="SAM" id="Phobius"/>
    </source>
</evidence>
<dbReference type="KEGG" id="chya:V22_20930"/>
<organism evidence="3 4">
    <name type="scientific">Calycomorphotria hydatis</name>
    <dbReference type="NCBI Taxonomy" id="2528027"/>
    <lineage>
        <taxon>Bacteria</taxon>
        <taxon>Pseudomonadati</taxon>
        <taxon>Planctomycetota</taxon>
        <taxon>Planctomycetia</taxon>
        <taxon>Planctomycetales</taxon>
        <taxon>Planctomycetaceae</taxon>
        <taxon>Calycomorphotria</taxon>
    </lineage>
</organism>
<name>A0A517T8Z5_9PLAN</name>
<keyword evidence="4" id="KW-1185">Reference proteome</keyword>
<dbReference type="Proteomes" id="UP000319976">
    <property type="component" value="Chromosome"/>
</dbReference>
<keyword evidence="2" id="KW-1133">Transmembrane helix</keyword>
<accession>A0A517T8Z5</accession>
<dbReference type="AlphaFoldDB" id="A0A517T8Z5"/>
<feature type="transmembrane region" description="Helical" evidence="2">
    <location>
        <begin position="152"/>
        <end position="169"/>
    </location>
</feature>
<evidence type="ECO:0000256" key="1">
    <source>
        <dbReference type="SAM" id="MobiDB-lite"/>
    </source>
</evidence>
<protein>
    <submittedName>
        <fullName evidence="3">Uncharacterized protein</fullName>
    </submittedName>
</protein>
<feature type="transmembrane region" description="Helical" evidence="2">
    <location>
        <begin position="121"/>
        <end position="140"/>
    </location>
</feature>
<feature type="region of interest" description="Disordered" evidence="1">
    <location>
        <begin position="1"/>
        <end position="25"/>
    </location>
</feature>
<evidence type="ECO:0000313" key="3">
    <source>
        <dbReference type="EMBL" id="QDT64850.1"/>
    </source>
</evidence>
<keyword evidence="2" id="KW-0472">Membrane</keyword>
<keyword evidence="2" id="KW-0812">Transmembrane</keyword>